<organism evidence="1">
    <name type="scientific">Candidatus Kentrum sp. FM</name>
    <dbReference type="NCBI Taxonomy" id="2126340"/>
    <lineage>
        <taxon>Bacteria</taxon>
        <taxon>Pseudomonadati</taxon>
        <taxon>Pseudomonadota</taxon>
        <taxon>Gammaproteobacteria</taxon>
        <taxon>Candidatus Kentrum</taxon>
    </lineage>
</organism>
<accession>A0A450T3C2</accession>
<gene>
    <name evidence="1" type="ORF">BECKFM1743C_GA0114222_102851</name>
</gene>
<proteinExistence type="predicted"/>
<protein>
    <submittedName>
        <fullName evidence="1">Uncharacterized protein</fullName>
    </submittedName>
</protein>
<dbReference type="EMBL" id="CAADFA010000285">
    <property type="protein sequence ID" value="VFJ60981.1"/>
    <property type="molecule type" value="Genomic_DNA"/>
</dbReference>
<reference evidence="1" key="1">
    <citation type="submission" date="2019-02" db="EMBL/GenBank/DDBJ databases">
        <authorList>
            <person name="Gruber-Vodicka R. H."/>
            <person name="Seah K. B. B."/>
        </authorList>
    </citation>
    <scope>NUCLEOTIDE SEQUENCE</scope>
    <source>
        <strain evidence="1">BECK_BZ165</strain>
    </source>
</reference>
<name>A0A450T3C2_9GAMM</name>
<dbReference type="AlphaFoldDB" id="A0A450T3C2"/>
<sequence>MRLSAREAEQVFYYDPGLAIRVNYFLWGGLISRHKAYHREPKAWGAVPPAMVSGKAATGRRNPAFLPDLAD</sequence>
<evidence type="ECO:0000313" key="1">
    <source>
        <dbReference type="EMBL" id="VFJ60981.1"/>
    </source>
</evidence>